<keyword evidence="1" id="KW-0646">Protease inhibitor</keyword>
<accession>A0A1I7TYW4</accession>
<keyword evidence="2" id="KW-0722">Serine protease inhibitor</keyword>
<keyword evidence="4" id="KW-0732">Signal</keyword>
<dbReference type="Gene3D" id="2.10.25.10">
    <property type="entry name" value="Laminin"/>
    <property type="match status" value="1"/>
</dbReference>
<dbReference type="InterPro" id="IPR036084">
    <property type="entry name" value="Ser_inhib-like_sf"/>
</dbReference>
<dbReference type="PANTHER" id="PTHR23259">
    <property type="entry name" value="RIDDLE"/>
    <property type="match status" value="1"/>
</dbReference>
<dbReference type="GO" id="GO:0004867">
    <property type="term" value="F:serine-type endopeptidase inhibitor activity"/>
    <property type="evidence" value="ECO:0007669"/>
    <property type="project" value="UniProtKB-KW"/>
</dbReference>
<evidence type="ECO:0000259" key="5">
    <source>
        <dbReference type="Pfam" id="PF01826"/>
    </source>
</evidence>
<dbReference type="CDD" id="cd19941">
    <property type="entry name" value="TIL"/>
    <property type="match status" value="1"/>
</dbReference>
<evidence type="ECO:0000313" key="7">
    <source>
        <dbReference type="WBParaSite" id="Csp11.Scaffold629.g13171.t1"/>
    </source>
</evidence>
<dbReference type="Pfam" id="PF01826">
    <property type="entry name" value="TIL"/>
    <property type="match status" value="1"/>
</dbReference>
<dbReference type="AlphaFoldDB" id="A0A1I7TYW4"/>
<organism evidence="6 7">
    <name type="scientific">Caenorhabditis tropicalis</name>
    <dbReference type="NCBI Taxonomy" id="1561998"/>
    <lineage>
        <taxon>Eukaryota</taxon>
        <taxon>Metazoa</taxon>
        <taxon>Ecdysozoa</taxon>
        <taxon>Nematoda</taxon>
        <taxon>Chromadorea</taxon>
        <taxon>Rhabditida</taxon>
        <taxon>Rhabditina</taxon>
        <taxon>Rhabditomorpha</taxon>
        <taxon>Rhabditoidea</taxon>
        <taxon>Rhabditidae</taxon>
        <taxon>Peloderinae</taxon>
        <taxon>Caenorhabditis</taxon>
    </lineage>
</organism>
<dbReference type="eggNOG" id="ENOG502TIUG">
    <property type="taxonomic scope" value="Eukaryota"/>
</dbReference>
<keyword evidence="3" id="KW-1015">Disulfide bond</keyword>
<reference evidence="7" key="1">
    <citation type="submission" date="2016-11" db="UniProtKB">
        <authorList>
            <consortium name="WormBaseParasite"/>
        </authorList>
    </citation>
    <scope>IDENTIFICATION</scope>
</reference>
<dbReference type="SUPFAM" id="SSF57567">
    <property type="entry name" value="Serine protease inhibitors"/>
    <property type="match status" value="1"/>
</dbReference>
<evidence type="ECO:0000256" key="3">
    <source>
        <dbReference type="ARBA" id="ARBA00023157"/>
    </source>
</evidence>
<evidence type="ECO:0000256" key="2">
    <source>
        <dbReference type="ARBA" id="ARBA00022900"/>
    </source>
</evidence>
<proteinExistence type="predicted"/>
<feature type="domain" description="TIL" evidence="5">
    <location>
        <begin position="22"/>
        <end position="75"/>
    </location>
</feature>
<feature type="signal peptide" evidence="4">
    <location>
        <begin position="1"/>
        <end position="21"/>
    </location>
</feature>
<dbReference type="PROSITE" id="PS51257">
    <property type="entry name" value="PROKAR_LIPOPROTEIN"/>
    <property type="match status" value="1"/>
</dbReference>
<feature type="chain" id="PRO_5009308188" evidence="4">
    <location>
        <begin position="22"/>
        <end position="82"/>
    </location>
</feature>
<protein>
    <submittedName>
        <fullName evidence="7">TIL domain-containing protein</fullName>
    </submittedName>
</protein>
<dbReference type="Proteomes" id="UP000095282">
    <property type="component" value="Unplaced"/>
</dbReference>
<dbReference type="InterPro" id="IPR002919">
    <property type="entry name" value="TIL_dom"/>
</dbReference>
<keyword evidence="6" id="KW-1185">Reference proteome</keyword>
<evidence type="ECO:0000256" key="1">
    <source>
        <dbReference type="ARBA" id="ARBA00022690"/>
    </source>
</evidence>
<name>A0A1I7TYW4_9PELO</name>
<evidence type="ECO:0000256" key="4">
    <source>
        <dbReference type="SAM" id="SignalP"/>
    </source>
</evidence>
<dbReference type="InterPro" id="IPR051368">
    <property type="entry name" value="SerProtInhib-TIL_Domain"/>
</dbReference>
<dbReference type="WBParaSite" id="Csp11.Scaffold629.g13171.t1">
    <property type="protein sequence ID" value="Csp11.Scaffold629.g13171.t1"/>
    <property type="gene ID" value="Csp11.Scaffold629.g13171"/>
</dbReference>
<evidence type="ECO:0000313" key="6">
    <source>
        <dbReference type="Proteomes" id="UP000095282"/>
    </source>
</evidence>
<dbReference type="PANTHER" id="PTHR23259:SF74">
    <property type="entry name" value="TIL DOMAIN-CONTAINING PROTEIN"/>
    <property type="match status" value="1"/>
</dbReference>
<sequence>MKLFIFSFLLILCIQSLSVIACPENEYSRGCGSPCDPTCDEPNPICLTVCVSRCECKPGYVRHPETNKCIEKKDCPKKNSFN</sequence>